<evidence type="ECO:0000313" key="1">
    <source>
        <dbReference type="EMBL" id="GAI53329.1"/>
    </source>
</evidence>
<dbReference type="AlphaFoldDB" id="X1RCL1"/>
<sequence length="135" mass="15578">AAINYWRDMGDRKVYLEGWIDQCLAGTGFPPMEGGEWDDKIEYMVRVGRRTLIEKQEEKNRPYIGPGYWPLIEGGFREFESGDKEWLYGVTWGVYSKTPPIQEASDTMKSLRPMSPEQGPPLPKGLGIHWPWRAV</sequence>
<name>X1RCL1_9ZZZZ</name>
<feature type="non-terminal residue" evidence="1">
    <location>
        <position position="1"/>
    </location>
</feature>
<protein>
    <submittedName>
        <fullName evidence="1">Uncharacterized protein</fullName>
    </submittedName>
</protein>
<dbReference type="EMBL" id="BARV01041713">
    <property type="protein sequence ID" value="GAI53329.1"/>
    <property type="molecule type" value="Genomic_DNA"/>
</dbReference>
<comment type="caution">
    <text evidence="1">The sequence shown here is derived from an EMBL/GenBank/DDBJ whole genome shotgun (WGS) entry which is preliminary data.</text>
</comment>
<proteinExistence type="predicted"/>
<gene>
    <name evidence="1" type="ORF">S06H3_63028</name>
</gene>
<organism evidence="1">
    <name type="scientific">marine sediment metagenome</name>
    <dbReference type="NCBI Taxonomy" id="412755"/>
    <lineage>
        <taxon>unclassified sequences</taxon>
        <taxon>metagenomes</taxon>
        <taxon>ecological metagenomes</taxon>
    </lineage>
</organism>
<accession>X1RCL1</accession>
<reference evidence="1" key="1">
    <citation type="journal article" date="2014" name="Front. Microbiol.">
        <title>High frequency of phylogenetically diverse reductive dehalogenase-homologous genes in deep subseafloor sedimentary metagenomes.</title>
        <authorList>
            <person name="Kawai M."/>
            <person name="Futagami T."/>
            <person name="Toyoda A."/>
            <person name="Takaki Y."/>
            <person name="Nishi S."/>
            <person name="Hori S."/>
            <person name="Arai W."/>
            <person name="Tsubouchi T."/>
            <person name="Morono Y."/>
            <person name="Uchiyama I."/>
            <person name="Ito T."/>
            <person name="Fujiyama A."/>
            <person name="Inagaki F."/>
            <person name="Takami H."/>
        </authorList>
    </citation>
    <scope>NUCLEOTIDE SEQUENCE</scope>
    <source>
        <strain evidence="1">Expedition CK06-06</strain>
    </source>
</reference>